<dbReference type="PRINTS" id="PR00069">
    <property type="entry name" value="ALDKETRDTASE"/>
</dbReference>
<dbReference type="InterPro" id="IPR050523">
    <property type="entry name" value="AKR_Detox_Biosynth"/>
</dbReference>
<organism evidence="3 4">
    <name type="scientific">Amorphotheca resinae ATCC 22711</name>
    <dbReference type="NCBI Taxonomy" id="857342"/>
    <lineage>
        <taxon>Eukaryota</taxon>
        <taxon>Fungi</taxon>
        <taxon>Dikarya</taxon>
        <taxon>Ascomycota</taxon>
        <taxon>Pezizomycotina</taxon>
        <taxon>Leotiomycetes</taxon>
        <taxon>Helotiales</taxon>
        <taxon>Amorphothecaceae</taxon>
        <taxon>Amorphotheca</taxon>
    </lineage>
</organism>
<proteinExistence type="predicted"/>
<gene>
    <name evidence="3" type="ORF">M430DRAFT_140588</name>
</gene>
<dbReference type="InterPro" id="IPR023210">
    <property type="entry name" value="NADP_OxRdtase_dom"/>
</dbReference>
<dbReference type="InterPro" id="IPR020471">
    <property type="entry name" value="AKR"/>
</dbReference>
<dbReference type="GO" id="GO:0016491">
    <property type="term" value="F:oxidoreductase activity"/>
    <property type="evidence" value="ECO:0007669"/>
    <property type="project" value="UniProtKB-KW"/>
</dbReference>
<dbReference type="PANTHER" id="PTHR43364:SF4">
    <property type="entry name" value="NAD(P)-LINKED OXIDOREDUCTASE SUPERFAMILY PROTEIN"/>
    <property type="match status" value="1"/>
</dbReference>
<dbReference type="STRING" id="857342.A0A2T3AZB7"/>
<reference evidence="3 4" key="1">
    <citation type="journal article" date="2018" name="New Phytol.">
        <title>Comparative genomics and transcriptomics depict ericoid mycorrhizal fungi as versatile saprotrophs and plant mutualists.</title>
        <authorList>
            <person name="Martino E."/>
            <person name="Morin E."/>
            <person name="Grelet G.A."/>
            <person name="Kuo A."/>
            <person name="Kohler A."/>
            <person name="Daghino S."/>
            <person name="Barry K.W."/>
            <person name="Cichocki N."/>
            <person name="Clum A."/>
            <person name="Dockter R.B."/>
            <person name="Hainaut M."/>
            <person name="Kuo R.C."/>
            <person name="LaButti K."/>
            <person name="Lindahl B.D."/>
            <person name="Lindquist E.A."/>
            <person name="Lipzen A."/>
            <person name="Khouja H.R."/>
            <person name="Magnuson J."/>
            <person name="Murat C."/>
            <person name="Ohm R.A."/>
            <person name="Singer S.W."/>
            <person name="Spatafora J.W."/>
            <person name="Wang M."/>
            <person name="Veneault-Fourrey C."/>
            <person name="Henrissat B."/>
            <person name="Grigoriev I.V."/>
            <person name="Martin F.M."/>
            <person name="Perotto S."/>
        </authorList>
    </citation>
    <scope>NUCLEOTIDE SEQUENCE [LARGE SCALE GENOMIC DNA]</scope>
    <source>
        <strain evidence="3 4">ATCC 22711</strain>
    </source>
</reference>
<feature type="domain" description="NADP-dependent oxidoreductase" evidence="2">
    <location>
        <begin position="9"/>
        <end position="324"/>
    </location>
</feature>
<dbReference type="EMBL" id="KZ679012">
    <property type="protein sequence ID" value="PSS16499.1"/>
    <property type="molecule type" value="Genomic_DNA"/>
</dbReference>
<dbReference type="Pfam" id="PF00248">
    <property type="entry name" value="Aldo_ket_red"/>
    <property type="match status" value="1"/>
</dbReference>
<evidence type="ECO:0000259" key="2">
    <source>
        <dbReference type="Pfam" id="PF00248"/>
    </source>
</evidence>
<dbReference type="InterPro" id="IPR036812">
    <property type="entry name" value="NAD(P)_OxRdtase_dom_sf"/>
</dbReference>
<protein>
    <recommendedName>
        <fullName evidence="2">NADP-dependent oxidoreductase domain-containing protein</fullName>
    </recommendedName>
</protein>
<dbReference type="OrthoDB" id="48988at2759"/>
<sequence length="335" mass="39154">MASEKTNVKIVFGAMTIGKPGVEQARVHTLEETTAILDVFQKHGHKEIDSARFYGQGSSEEYLGQVHWKDRGLVMDTKYYPTIGRDMTEEQWTHSPEHLRENLMRSLKALQTDHIDMWYLHGPDRTTPYEVTLREVDKLHREGYFEKFAISNYMAWEVAQICEICDRNGWIKPSVYQGIYNAIHRAVEPELFPCLRHYGMAFYNYNPLAGGFLTDRYHRETEKVEEGSRFDSNRWQGQSYRVRYWNDAYFDALDIIRPVVKKHGITEAEAALRWMTHHSLLKREHGDAVIIGASSAKQLEENLVNLEKGPLPEDVVQAFDAAWERVRALSWKYWH</sequence>
<accession>A0A2T3AZB7</accession>
<evidence type="ECO:0000256" key="1">
    <source>
        <dbReference type="ARBA" id="ARBA00023002"/>
    </source>
</evidence>
<evidence type="ECO:0000313" key="3">
    <source>
        <dbReference type="EMBL" id="PSS16499.1"/>
    </source>
</evidence>
<keyword evidence="4" id="KW-1185">Reference proteome</keyword>
<dbReference type="Proteomes" id="UP000241818">
    <property type="component" value="Unassembled WGS sequence"/>
</dbReference>
<evidence type="ECO:0000313" key="4">
    <source>
        <dbReference type="Proteomes" id="UP000241818"/>
    </source>
</evidence>
<dbReference type="PANTHER" id="PTHR43364">
    <property type="entry name" value="NADH-SPECIFIC METHYLGLYOXAL REDUCTASE-RELATED"/>
    <property type="match status" value="1"/>
</dbReference>
<dbReference type="Gene3D" id="3.20.20.100">
    <property type="entry name" value="NADP-dependent oxidoreductase domain"/>
    <property type="match status" value="1"/>
</dbReference>
<dbReference type="AlphaFoldDB" id="A0A2T3AZB7"/>
<dbReference type="RefSeq" id="XP_024720007.1">
    <property type="nucleotide sequence ID" value="XM_024862668.1"/>
</dbReference>
<dbReference type="InParanoid" id="A0A2T3AZB7"/>
<dbReference type="GeneID" id="36570749"/>
<dbReference type="CDD" id="cd19075">
    <property type="entry name" value="AKR_AKR7A1-5"/>
    <property type="match status" value="1"/>
</dbReference>
<dbReference type="SUPFAM" id="SSF51430">
    <property type="entry name" value="NAD(P)-linked oxidoreductase"/>
    <property type="match status" value="1"/>
</dbReference>
<keyword evidence="1" id="KW-0560">Oxidoreductase</keyword>
<name>A0A2T3AZB7_AMORE</name>